<dbReference type="RefSeq" id="WP_276235553.1">
    <property type="nucleotide sequence ID" value="NZ_CP119802.1"/>
</dbReference>
<dbReference type="Gene3D" id="3.10.690.10">
    <property type="entry name" value="Bifunctional nuclease domain"/>
    <property type="match status" value="1"/>
</dbReference>
<name>A0ABD5ZMJ1_9EURY</name>
<dbReference type="PANTHER" id="PTHR15160">
    <property type="entry name" value="VON HIPPEL-LINDAU PROTEIN"/>
    <property type="match status" value="1"/>
</dbReference>
<dbReference type="InterPro" id="IPR003729">
    <property type="entry name" value="Bi_nuclease_dom"/>
</dbReference>
<dbReference type="GeneID" id="79266213"/>
<keyword evidence="3" id="KW-1185">Reference proteome</keyword>
<dbReference type="SUPFAM" id="SSF103256">
    <property type="entry name" value="Hypothetical protein TM0160"/>
    <property type="match status" value="1"/>
</dbReference>
<reference evidence="2 3" key="1">
    <citation type="journal article" date="2019" name="Int. J. Syst. Evol. Microbiol.">
        <title>The Global Catalogue of Microorganisms (GCM) 10K type strain sequencing project: providing services to taxonomists for standard genome sequencing and annotation.</title>
        <authorList>
            <consortium name="The Broad Institute Genomics Platform"/>
            <consortium name="The Broad Institute Genome Sequencing Center for Infectious Disease"/>
            <person name="Wu L."/>
            <person name="Ma J."/>
        </authorList>
    </citation>
    <scope>NUCLEOTIDE SEQUENCE [LARGE SCALE GENOMIC DNA]</scope>
    <source>
        <strain evidence="2 3">DT85</strain>
    </source>
</reference>
<evidence type="ECO:0000313" key="3">
    <source>
        <dbReference type="Proteomes" id="UP001596398"/>
    </source>
</evidence>
<feature type="domain" description="BFN" evidence="1">
    <location>
        <begin position="1"/>
        <end position="133"/>
    </location>
</feature>
<dbReference type="InterPro" id="IPR036104">
    <property type="entry name" value="BFN_sf"/>
</dbReference>
<dbReference type="AlphaFoldDB" id="A0ABD5ZMJ1"/>
<gene>
    <name evidence="2" type="ORF">ACFQJ4_04350</name>
</gene>
<dbReference type="Pfam" id="PF02577">
    <property type="entry name" value="BFN_dom"/>
    <property type="match status" value="1"/>
</dbReference>
<comment type="caution">
    <text evidence="2">The sequence shown here is derived from an EMBL/GenBank/DDBJ whole genome shotgun (WGS) entry which is preliminary data.</text>
</comment>
<evidence type="ECO:0000313" key="2">
    <source>
        <dbReference type="EMBL" id="MFC7234545.1"/>
    </source>
</evidence>
<proteinExistence type="predicted"/>
<sequence length="149" mass="16334">MDAFIDGVKVANTPSGTVPVVLVGVEDDDDLLPVFVGFDEAMAIRRGLDAEDIGRPLTHDLLLDVMEELGGRVERVEITELREGTYIADLHLDTPREATVVDARPSDALALAARTNAPISVAREVYEAGKELPDEFEELYDIREVVTDE</sequence>
<organism evidence="2 3">
    <name type="scientific">Halosegnis marinus</name>
    <dbReference type="NCBI Taxonomy" id="3034023"/>
    <lineage>
        <taxon>Archaea</taxon>
        <taxon>Methanobacteriati</taxon>
        <taxon>Methanobacteriota</taxon>
        <taxon>Stenosarchaea group</taxon>
        <taxon>Halobacteria</taxon>
        <taxon>Halobacteriales</taxon>
        <taxon>Natronomonadaceae</taxon>
        <taxon>Halosegnis</taxon>
    </lineage>
</organism>
<dbReference type="Proteomes" id="UP001596398">
    <property type="component" value="Unassembled WGS sequence"/>
</dbReference>
<dbReference type="EMBL" id="JBHTAP010000001">
    <property type="protein sequence ID" value="MFC7234545.1"/>
    <property type="molecule type" value="Genomic_DNA"/>
</dbReference>
<dbReference type="PANTHER" id="PTHR15160:SF1">
    <property type="entry name" value="VON HIPPEL-LINDAU DISEASE TUMOR SUPPRESSOR"/>
    <property type="match status" value="1"/>
</dbReference>
<evidence type="ECO:0000259" key="1">
    <source>
        <dbReference type="PROSITE" id="PS51658"/>
    </source>
</evidence>
<accession>A0ABD5ZMJ1</accession>
<dbReference type="PROSITE" id="PS51658">
    <property type="entry name" value="BFN"/>
    <property type="match status" value="1"/>
</dbReference>
<protein>
    <submittedName>
        <fullName evidence="2">Bifunctional nuclease family protein</fullName>
    </submittedName>
</protein>